<protein>
    <submittedName>
        <fullName evidence="3">Transposase</fullName>
    </submittedName>
</protein>
<accession>A0A7I4Y609</accession>
<feature type="compositionally biased region" description="Basic and acidic residues" evidence="1">
    <location>
        <begin position="22"/>
        <end position="32"/>
    </location>
</feature>
<evidence type="ECO:0000313" key="3">
    <source>
        <dbReference type="WBParaSite" id="HCON_00049060-00001"/>
    </source>
</evidence>
<sequence length="183" mass="21441">MLNDLAPGLSRRKGAAWGAHRGSGDEEKEHPALRPPFCYRVSLIQRAGQGDARNSLYTQGQKGFRSSELRRQLEIRDAFDNAGKSKIRWDGQVVRYSGERWTRAPTDWIPQDVKRIPRPSPARWSDFFAKVLNRRNVELRVPGARAIRCTTLARDKDEWRLHRRPLKEINDQRDDRLCRWRIK</sequence>
<dbReference type="AlphaFoldDB" id="A0A7I4Y609"/>
<name>A0A7I4Y609_HAECO</name>
<keyword evidence="2" id="KW-1185">Reference proteome</keyword>
<reference evidence="3" key="1">
    <citation type="submission" date="2020-12" db="UniProtKB">
        <authorList>
            <consortium name="WormBaseParasite"/>
        </authorList>
    </citation>
    <scope>IDENTIFICATION</scope>
    <source>
        <strain evidence="3">MHco3</strain>
    </source>
</reference>
<dbReference type="Proteomes" id="UP000025227">
    <property type="component" value="Unplaced"/>
</dbReference>
<proteinExistence type="predicted"/>
<evidence type="ECO:0000256" key="1">
    <source>
        <dbReference type="SAM" id="MobiDB-lite"/>
    </source>
</evidence>
<dbReference type="WBParaSite" id="HCON_00049060-00001">
    <property type="protein sequence ID" value="HCON_00049060-00001"/>
    <property type="gene ID" value="HCON_00049060"/>
</dbReference>
<organism evidence="2 3">
    <name type="scientific">Haemonchus contortus</name>
    <name type="common">Barber pole worm</name>
    <dbReference type="NCBI Taxonomy" id="6289"/>
    <lineage>
        <taxon>Eukaryota</taxon>
        <taxon>Metazoa</taxon>
        <taxon>Ecdysozoa</taxon>
        <taxon>Nematoda</taxon>
        <taxon>Chromadorea</taxon>
        <taxon>Rhabditida</taxon>
        <taxon>Rhabditina</taxon>
        <taxon>Rhabditomorpha</taxon>
        <taxon>Strongyloidea</taxon>
        <taxon>Trichostrongylidae</taxon>
        <taxon>Haemonchus</taxon>
    </lineage>
</organism>
<evidence type="ECO:0000313" key="2">
    <source>
        <dbReference type="Proteomes" id="UP000025227"/>
    </source>
</evidence>
<feature type="region of interest" description="Disordered" evidence="1">
    <location>
        <begin position="1"/>
        <end position="32"/>
    </location>
</feature>